<comment type="cofactor">
    <cofactor evidence="1">
        <name>Zn(2+)</name>
        <dbReference type="ChEBI" id="CHEBI:29105"/>
    </cofactor>
</comment>
<keyword evidence="4" id="KW-0378">Hydrolase</keyword>
<accession>A0ABT6FQ85</accession>
<keyword evidence="3" id="KW-0645">Protease</keyword>
<evidence type="ECO:0000259" key="8">
    <source>
        <dbReference type="PROSITE" id="PS52035"/>
    </source>
</evidence>
<name>A0ABT6FQ85_9FLAO</name>
<gene>
    <name evidence="9" type="ORF">OSR52_06040</name>
</gene>
<sequence>MDLITFYTTAYSTYKETKITGRYLTQLDIEPILKKYEAAFKISHIGNSVLQKPIHTIYIGNGKKRILMWSQMHGNESTTTKAVLDLLCFIQNNEAFRTYIINNFTLCIIPMLNPDGAAAYTRVNSNEVDLNRDAQNLSQPESRLLRNVFNEFEPHFCFNLHDQRTIFSAGKSRHPATVSFLTPAEDKERKVTANRRKSMEVIAAIDKILQKFIPKQVGRYDDGFNLNCVGDTFQSMGVPTILFESGHFPDDYEREETRKYIAYALVAAINYIGETEITGKKYHGYFEIPENDKLFYDVILRKFPVKTKNGIEYKDIAVFFKETLLNDKIEFIPSVEHIEPHLHFYGHKELTMSKIEVAPVEIDRLNNSYLTEFLKKI</sequence>
<dbReference type="PROSITE" id="PS52035">
    <property type="entry name" value="PEPTIDASE_M14"/>
    <property type="match status" value="1"/>
</dbReference>
<feature type="domain" description="Peptidase M14" evidence="8">
    <location>
        <begin position="10"/>
        <end position="272"/>
    </location>
</feature>
<dbReference type="PANTHER" id="PTHR11705:SF143">
    <property type="entry name" value="SLL0236 PROTEIN"/>
    <property type="match status" value="1"/>
</dbReference>
<proteinExistence type="inferred from homology"/>
<organism evidence="9 10">
    <name type="scientific">Galbibacter pacificus</name>
    <dbReference type="NCBI Taxonomy" id="2996052"/>
    <lineage>
        <taxon>Bacteria</taxon>
        <taxon>Pseudomonadati</taxon>
        <taxon>Bacteroidota</taxon>
        <taxon>Flavobacteriia</taxon>
        <taxon>Flavobacteriales</taxon>
        <taxon>Flavobacteriaceae</taxon>
        <taxon>Galbibacter</taxon>
    </lineage>
</organism>
<comment type="caution">
    <text evidence="9">The sequence shown here is derived from an EMBL/GenBank/DDBJ whole genome shotgun (WGS) entry which is preliminary data.</text>
</comment>
<dbReference type="SUPFAM" id="SSF53187">
    <property type="entry name" value="Zn-dependent exopeptidases"/>
    <property type="match status" value="1"/>
</dbReference>
<evidence type="ECO:0000256" key="7">
    <source>
        <dbReference type="PROSITE-ProRule" id="PRU01379"/>
    </source>
</evidence>
<dbReference type="InterPro" id="IPR000834">
    <property type="entry name" value="Peptidase_M14"/>
</dbReference>
<evidence type="ECO:0000313" key="9">
    <source>
        <dbReference type="EMBL" id="MDG3585425.1"/>
    </source>
</evidence>
<comment type="caution">
    <text evidence="7">Lacks conserved residue(s) required for the propagation of feature annotation.</text>
</comment>
<dbReference type="RefSeq" id="WP_277899307.1">
    <property type="nucleotide sequence ID" value="NZ_JAPMUA010000002.1"/>
</dbReference>
<keyword evidence="6" id="KW-0482">Metalloprotease</keyword>
<dbReference type="Pfam" id="PF00246">
    <property type="entry name" value="Peptidase_M14"/>
    <property type="match status" value="1"/>
</dbReference>
<evidence type="ECO:0000256" key="1">
    <source>
        <dbReference type="ARBA" id="ARBA00001947"/>
    </source>
</evidence>
<dbReference type="Gene3D" id="3.40.630.10">
    <property type="entry name" value="Zn peptidases"/>
    <property type="match status" value="1"/>
</dbReference>
<evidence type="ECO:0000256" key="6">
    <source>
        <dbReference type="ARBA" id="ARBA00023049"/>
    </source>
</evidence>
<dbReference type="Proteomes" id="UP001153642">
    <property type="component" value="Unassembled WGS sequence"/>
</dbReference>
<reference evidence="9" key="1">
    <citation type="submission" date="2022-11" db="EMBL/GenBank/DDBJ databases">
        <title>High-quality draft genome sequence of Galbibacter sp. strain CMA-7.</title>
        <authorList>
            <person name="Wei L."/>
            <person name="Dong C."/>
            <person name="Shao Z."/>
        </authorList>
    </citation>
    <scope>NUCLEOTIDE SEQUENCE</scope>
    <source>
        <strain evidence="9">CMA-7</strain>
    </source>
</reference>
<evidence type="ECO:0000313" key="10">
    <source>
        <dbReference type="Proteomes" id="UP001153642"/>
    </source>
</evidence>
<evidence type="ECO:0000256" key="2">
    <source>
        <dbReference type="ARBA" id="ARBA00005988"/>
    </source>
</evidence>
<protein>
    <submittedName>
        <fullName evidence="9">M14 family metallopeptidase</fullName>
    </submittedName>
</protein>
<keyword evidence="10" id="KW-1185">Reference proteome</keyword>
<comment type="similarity">
    <text evidence="2 7">Belongs to the peptidase M14 family.</text>
</comment>
<dbReference type="EMBL" id="JAPMUA010000002">
    <property type="protein sequence ID" value="MDG3585425.1"/>
    <property type="molecule type" value="Genomic_DNA"/>
</dbReference>
<evidence type="ECO:0000256" key="5">
    <source>
        <dbReference type="ARBA" id="ARBA00022833"/>
    </source>
</evidence>
<evidence type="ECO:0000256" key="3">
    <source>
        <dbReference type="ARBA" id="ARBA00022670"/>
    </source>
</evidence>
<evidence type="ECO:0000256" key="4">
    <source>
        <dbReference type="ARBA" id="ARBA00022801"/>
    </source>
</evidence>
<dbReference type="CDD" id="cd06239">
    <property type="entry name" value="M14-like"/>
    <property type="match status" value="1"/>
</dbReference>
<dbReference type="PANTHER" id="PTHR11705">
    <property type="entry name" value="PROTEASE FAMILY M14 CARBOXYPEPTIDASE A,B"/>
    <property type="match status" value="1"/>
</dbReference>
<keyword evidence="5" id="KW-0862">Zinc</keyword>